<feature type="domain" description="Methyltransferase FkbM" evidence="1">
    <location>
        <begin position="96"/>
        <end position="250"/>
    </location>
</feature>
<evidence type="ECO:0000313" key="2">
    <source>
        <dbReference type="EMBL" id="TCD10977.1"/>
    </source>
</evidence>
<dbReference type="Pfam" id="PF05050">
    <property type="entry name" value="Methyltransf_21"/>
    <property type="match status" value="1"/>
</dbReference>
<dbReference type="PANTHER" id="PTHR34203">
    <property type="entry name" value="METHYLTRANSFERASE, FKBM FAMILY PROTEIN"/>
    <property type="match status" value="1"/>
</dbReference>
<accession>A0A4R0P2C7</accession>
<dbReference type="GO" id="GO:0008168">
    <property type="term" value="F:methyltransferase activity"/>
    <property type="evidence" value="ECO:0007669"/>
    <property type="project" value="UniProtKB-KW"/>
</dbReference>
<evidence type="ECO:0000313" key="3">
    <source>
        <dbReference type="Proteomes" id="UP000291301"/>
    </source>
</evidence>
<name>A0A4R0P2C7_9HYPH</name>
<evidence type="ECO:0000259" key="1">
    <source>
        <dbReference type="Pfam" id="PF05050"/>
    </source>
</evidence>
<dbReference type="PANTHER" id="PTHR34203:SF15">
    <property type="entry name" value="SLL1173 PROTEIN"/>
    <property type="match status" value="1"/>
</dbReference>
<sequence length="297" mass="33239">MKLRDIETRFRQARKQVMKSLTSGKRGRKFLLDMMPTNVMAVTVDCGDHKMTVSPHEMIGRHVFATNAFERGQLTSLLDILNRRNLISPKGNILLEIGANIGTHTVYFGLSEQFERIISVEPDPRNLELLRRNVSDNGLSDIVKVVPCAAGTEKGVLNLNRIDGNHGNSSLLNETLADDSIAVQVEPVSGILKSAGISEADLSLVWIDAEGYEPQICRSMINLMRRQVPMMVEFSPEFYGPAGTRDFADMLGDFYETCVMFERAGQRLQTVVRTRDLATLKSQRDILFVPPDRQVGQ</sequence>
<keyword evidence="2" id="KW-0808">Transferase</keyword>
<dbReference type="AlphaFoldDB" id="A0A4R0P2C7"/>
<keyword evidence="2" id="KW-0489">Methyltransferase</keyword>
<dbReference type="GO" id="GO:0032259">
    <property type="term" value="P:methylation"/>
    <property type="evidence" value="ECO:0007669"/>
    <property type="project" value="UniProtKB-KW"/>
</dbReference>
<dbReference type="InterPro" id="IPR052514">
    <property type="entry name" value="SAM-dependent_MTase"/>
</dbReference>
<organism evidence="2 3">
    <name type="scientific">Oricola cellulosilytica</name>
    <dbReference type="NCBI Taxonomy" id="1429082"/>
    <lineage>
        <taxon>Bacteria</taxon>
        <taxon>Pseudomonadati</taxon>
        <taxon>Pseudomonadota</taxon>
        <taxon>Alphaproteobacteria</taxon>
        <taxon>Hyphomicrobiales</taxon>
        <taxon>Ahrensiaceae</taxon>
        <taxon>Oricola</taxon>
    </lineage>
</organism>
<dbReference type="NCBIfam" id="TIGR01444">
    <property type="entry name" value="fkbM_fam"/>
    <property type="match status" value="1"/>
</dbReference>
<proteinExistence type="predicted"/>
<comment type="caution">
    <text evidence="2">The sequence shown here is derived from an EMBL/GenBank/DDBJ whole genome shotgun (WGS) entry which is preliminary data.</text>
</comment>
<dbReference type="SUPFAM" id="SSF53335">
    <property type="entry name" value="S-adenosyl-L-methionine-dependent methyltransferases"/>
    <property type="match status" value="1"/>
</dbReference>
<dbReference type="Proteomes" id="UP000291301">
    <property type="component" value="Unassembled WGS sequence"/>
</dbReference>
<dbReference type="InterPro" id="IPR029063">
    <property type="entry name" value="SAM-dependent_MTases_sf"/>
</dbReference>
<dbReference type="RefSeq" id="WP_131571780.1">
    <property type="nucleotide sequence ID" value="NZ_JAINFK010000010.1"/>
</dbReference>
<dbReference type="EMBL" id="SJST01000011">
    <property type="protein sequence ID" value="TCD10977.1"/>
    <property type="molecule type" value="Genomic_DNA"/>
</dbReference>
<gene>
    <name evidence="2" type="ORF">E0D97_17655</name>
</gene>
<dbReference type="OrthoDB" id="8005974at2"/>
<reference evidence="2 3" key="1">
    <citation type="journal article" date="2015" name="Antonie Van Leeuwenhoek">
        <title>Oricola cellulosilytica gen. nov., sp. nov., a cellulose-degrading bacterium of the family Phyllobacteriaceae isolated from surface seashore water, and emended descriptions of Mesorhizobium loti and Phyllobacterium myrsinacearum.</title>
        <authorList>
            <person name="Hameed A."/>
            <person name="Shahina M."/>
            <person name="Lai W.A."/>
            <person name="Lin S.Y."/>
            <person name="Young L.S."/>
            <person name="Liu Y.C."/>
            <person name="Hsu Y.H."/>
            <person name="Young C.C."/>
        </authorList>
    </citation>
    <scope>NUCLEOTIDE SEQUENCE [LARGE SCALE GENOMIC DNA]</scope>
    <source>
        <strain evidence="2 3">KCTC 52183</strain>
    </source>
</reference>
<dbReference type="Gene3D" id="3.40.50.150">
    <property type="entry name" value="Vaccinia Virus protein VP39"/>
    <property type="match status" value="1"/>
</dbReference>
<keyword evidence="3" id="KW-1185">Reference proteome</keyword>
<protein>
    <submittedName>
        <fullName evidence="2">FkbM family methyltransferase</fullName>
    </submittedName>
</protein>
<dbReference type="InterPro" id="IPR006342">
    <property type="entry name" value="FkbM_mtfrase"/>
</dbReference>